<dbReference type="AlphaFoldDB" id="G4NNM9"/>
<proteinExistence type="predicted"/>
<name>G4NNM9_CHLT4</name>
<dbReference type="Proteomes" id="UP000009287">
    <property type="component" value="Chromosome"/>
</dbReference>
<dbReference type="KEGG" id="cra:CTO_1002"/>
<reference evidence="2 3" key="1">
    <citation type="journal article" date="2011" name="J. Exp. Med.">
        <title>A live-attenuated chlamydial vaccine protects against trachoma in nonhuman primates.</title>
        <authorList>
            <person name="Kari L."/>
            <person name="Whitmire W.M."/>
            <person name="Olivares-Zavaleta N."/>
            <person name="Goheen M.M."/>
            <person name="Taylor L.D."/>
            <person name="Carlson J.H."/>
            <person name="Sturdevant G.L."/>
            <person name="Lu C."/>
            <person name="Bakios L.E."/>
            <person name="Randall L.B."/>
            <person name="Parnell M.J."/>
            <person name="Zhong G."/>
            <person name="Caldwell H.D."/>
        </authorList>
    </citation>
    <scope>NUCLEOTIDE SEQUENCE [LARGE SCALE GENOMIC DNA]</scope>
    <source>
        <strain evidence="2 3">A2497</strain>
    </source>
</reference>
<gene>
    <name evidence="2" type="ordered locus">CTO_1002</name>
</gene>
<feature type="region of interest" description="Disordered" evidence="1">
    <location>
        <begin position="1"/>
        <end position="30"/>
    </location>
</feature>
<organism evidence="2 3">
    <name type="scientific">Chlamydia trachomatis serovar A (strain A2497)</name>
    <dbReference type="NCBI Taxonomy" id="580047"/>
    <lineage>
        <taxon>Bacteria</taxon>
        <taxon>Pseudomonadati</taxon>
        <taxon>Chlamydiota</taxon>
        <taxon>Chlamydiia</taxon>
        <taxon>Chlamydiales</taxon>
        <taxon>Chlamydiaceae</taxon>
        <taxon>Chlamydia/Chlamydophila group</taxon>
        <taxon>Chlamydia</taxon>
    </lineage>
</organism>
<accession>G4NNM9</accession>
<sequence>MYSTDRPQNTKTQDTKSYNANQEMPTPHLS</sequence>
<protein>
    <submittedName>
        <fullName evidence="2">Uncharacterized protein</fullName>
    </submittedName>
</protein>
<dbReference type="EMBL" id="CP002401">
    <property type="protein sequence ID" value="AEP35574.1"/>
    <property type="molecule type" value="Genomic_DNA"/>
</dbReference>
<evidence type="ECO:0000256" key="1">
    <source>
        <dbReference type="SAM" id="MobiDB-lite"/>
    </source>
</evidence>
<evidence type="ECO:0000313" key="3">
    <source>
        <dbReference type="Proteomes" id="UP000009287"/>
    </source>
</evidence>
<evidence type="ECO:0000313" key="2">
    <source>
        <dbReference type="EMBL" id="AEP35574.1"/>
    </source>
</evidence>